<organism evidence="4 5">
    <name type="scientific">Rhodococcus triatomae</name>
    <dbReference type="NCBI Taxonomy" id="300028"/>
    <lineage>
        <taxon>Bacteria</taxon>
        <taxon>Bacillati</taxon>
        <taxon>Actinomycetota</taxon>
        <taxon>Actinomycetes</taxon>
        <taxon>Mycobacteriales</taxon>
        <taxon>Nocardiaceae</taxon>
        <taxon>Rhodococcus</taxon>
    </lineage>
</organism>
<keyword evidence="1" id="KW-0175">Coiled coil</keyword>
<evidence type="ECO:0000313" key="5">
    <source>
        <dbReference type="Proteomes" id="UP000183263"/>
    </source>
</evidence>
<feature type="compositionally biased region" description="Polar residues" evidence="2">
    <location>
        <begin position="1"/>
        <end position="11"/>
    </location>
</feature>
<feature type="region of interest" description="Disordered" evidence="2">
    <location>
        <begin position="145"/>
        <end position="268"/>
    </location>
</feature>
<dbReference type="AlphaFoldDB" id="A0A1G8D2K2"/>
<name>A0A1G8D2K2_9NOCA</name>
<accession>A0A1G8D2K2</accession>
<feature type="region of interest" description="Disordered" evidence="2">
    <location>
        <begin position="1"/>
        <end position="25"/>
    </location>
</feature>
<evidence type="ECO:0000256" key="3">
    <source>
        <dbReference type="SAM" id="Phobius"/>
    </source>
</evidence>
<dbReference type="RefSeq" id="WP_083342866.1">
    <property type="nucleotide sequence ID" value="NZ_CP048813.1"/>
</dbReference>
<reference evidence="4 5" key="1">
    <citation type="submission" date="2016-10" db="EMBL/GenBank/DDBJ databases">
        <authorList>
            <person name="de Groot N.N."/>
        </authorList>
    </citation>
    <scope>NUCLEOTIDE SEQUENCE [LARGE SCALE GENOMIC DNA]</scope>
    <source>
        <strain evidence="4 5">DSM 44892</strain>
    </source>
</reference>
<gene>
    <name evidence="4" type="ORF">SAMN05444695_102180</name>
</gene>
<keyword evidence="5" id="KW-1185">Reference proteome</keyword>
<sequence>MTVEVRSTVTRPTRERRSGAAARAYQKRSQRAASRAGAAVPEAAGGASVRRRAGSVAARIPFVATIIGLLSLGLAVTLLLTTRAAEDSYLLSSARAHNQSLTEQKSALERDVQTANSAPRLAEEAAALGLVPATDPARLVVHPDGTVEVVGTPKPADGTPVPPLDRRPAATDPTRPGAERQAPAAGPNSSTHEELQRVTPRPQDRAETPGRDDTERSAAGMSPVPAPAAQPPAAGEPATPRPGNVPPAEVSGEQLVPVTNETSPPAGQ</sequence>
<keyword evidence="3" id="KW-0812">Transmembrane</keyword>
<evidence type="ECO:0000313" key="4">
    <source>
        <dbReference type="EMBL" id="SDH51912.1"/>
    </source>
</evidence>
<evidence type="ECO:0000256" key="2">
    <source>
        <dbReference type="SAM" id="MobiDB-lite"/>
    </source>
</evidence>
<dbReference type="EMBL" id="FNDN01000002">
    <property type="protein sequence ID" value="SDH51912.1"/>
    <property type="molecule type" value="Genomic_DNA"/>
</dbReference>
<feature type="compositionally biased region" description="Basic and acidic residues" evidence="2">
    <location>
        <begin position="191"/>
        <end position="216"/>
    </location>
</feature>
<keyword evidence="3" id="KW-0472">Membrane</keyword>
<feature type="compositionally biased region" description="Polar residues" evidence="2">
    <location>
        <begin position="257"/>
        <end position="268"/>
    </location>
</feature>
<feature type="coiled-coil region" evidence="1">
    <location>
        <begin position="91"/>
        <end position="118"/>
    </location>
</feature>
<evidence type="ECO:0000256" key="1">
    <source>
        <dbReference type="SAM" id="Coils"/>
    </source>
</evidence>
<proteinExistence type="predicted"/>
<feature type="transmembrane region" description="Helical" evidence="3">
    <location>
        <begin position="60"/>
        <end position="80"/>
    </location>
</feature>
<protein>
    <recommendedName>
        <fullName evidence="6">Cell division protein FtsL</fullName>
    </recommendedName>
</protein>
<dbReference type="OrthoDB" id="4555900at2"/>
<dbReference type="Proteomes" id="UP000183263">
    <property type="component" value="Unassembled WGS sequence"/>
</dbReference>
<keyword evidence="3" id="KW-1133">Transmembrane helix</keyword>
<evidence type="ECO:0008006" key="6">
    <source>
        <dbReference type="Google" id="ProtNLM"/>
    </source>
</evidence>